<dbReference type="GO" id="GO:0003729">
    <property type="term" value="F:mRNA binding"/>
    <property type="evidence" value="ECO:0007669"/>
    <property type="project" value="TreeGrafter"/>
</dbReference>
<comment type="caution">
    <text evidence="5">The sequence shown here is derived from an EMBL/GenBank/DDBJ whole genome shotgun (WGS) entry which is preliminary data.</text>
</comment>
<feature type="repeat" description="Pumilio" evidence="2">
    <location>
        <begin position="732"/>
        <end position="768"/>
    </location>
</feature>
<feature type="region of interest" description="Disordered" evidence="3">
    <location>
        <begin position="395"/>
        <end position="554"/>
    </location>
</feature>
<sequence>MIEQRLVPHPTKQEGAANGDTHKQWDHPSKTSVQALCTHELPVALGPPVANGSLASSNSADAAVLNGLAAHSKAAGLHRRQSSSTPVSPRPVTSPTPSHSMTDNDHSSPLPTSSSSQEEHFVTVHLPQPVALGAAQSLGSRTDPNRSGSLPSEEIGEISRMTLENGAAHQQLMKEAVAHHHHQQHRESQPMASAEVKPSPFARASGRQRDLSHNQRANGHGGRHDGRSRGQRSFDEASFKSSGPNTPHMPHSPQYVFPYGGPHMQPPMGNTWAVQGQPVQYPPGGAHGPVPVMPGGGYVMVPHYPHQMTPDGVPIFLDPRLGPQPYPPATPQPYSPTDQPFLMPMDPMAAHLMNPAQYPVAPGSQEHMLMLQQHKQWQDVQQVQHMQLQIHAAMRGGIPPVGPRPPPGDPPAGPPLPHHNHHHDSHDPRQGGNAGPVHRSGSRRTLSEASSSGPGLMLPPRGLNGATGTSSHPFRGPDSDRSANGLPRGPSFGSLTGEDRRRAGGAHRRQLSMPLALEDRQASGNLPRGAQGERRHGHRRVRSVDDADSPPTSSVLARFKSDRSFEPNLEDLQGSIYDFCRDQFGSRYVQHKLANATAEQVEGVWAEIQDRVLRLMRDVFGNYVVQKLLEHPTWKGQEKLAEKLQGQVLTLSQQMYGCRVVQTALQVLDESWQVQLVKELEGRVIECVADQNGNHVIQKCLASVHPSSRIRFIVEELMGTAPSPMSHSIKGTIEPGVVALSRHPYGCRVVQRVLEHCDIEGVREQAMGQILEVAGTLAQDTYGNYVIQHILQQGDDTHRAQLMAMLKGHVVDMSMHKFASNVVEKGIEFGTPEQRDVLVSEVLSEQEDGTYSPHLQEMIRDQFGNYVVQKVLENCREDQRDRLVRYVHDQLHYLEKLTYAKHLVMRVKKLLEAINARDTAEAAPTQEAADSAAPANAQEAAEAGEGPATTQGESNDAAAQGTAGSTESA</sequence>
<dbReference type="EMBL" id="JALJOQ010000071">
    <property type="protein sequence ID" value="KAK9802574.1"/>
    <property type="molecule type" value="Genomic_DNA"/>
</dbReference>
<feature type="compositionally biased region" description="Pro residues" evidence="3">
    <location>
        <begin position="400"/>
        <end position="417"/>
    </location>
</feature>
<evidence type="ECO:0000256" key="1">
    <source>
        <dbReference type="ARBA" id="ARBA00022737"/>
    </source>
</evidence>
<evidence type="ECO:0000313" key="6">
    <source>
        <dbReference type="Proteomes" id="UP001465755"/>
    </source>
</evidence>
<dbReference type="InterPro" id="IPR033133">
    <property type="entry name" value="PUM-HD"/>
</dbReference>
<feature type="repeat" description="Pumilio" evidence="2">
    <location>
        <begin position="679"/>
        <end position="715"/>
    </location>
</feature>
<feature type="compositionally biased region" description="Low complexity" evidence="3">
    <location>
        <begin position="107"/>
        <end position="116"/>
    </location>
</feature>
<feature type="repeat" description="Pumilio" evidence="2">
    <location>
        <begin position="769"/>
        <end position="804"/>
    </location>
</feature>
<dbReference type="PROSITE" id="PS50302">
    <property type="entry name" value="PUM"/>
    <property type="match status" value="8"/>
</dbReference>
<feature type="region of interest" description="Disordered" evidence="3">
    <location>
        <begin position="176"/>
        <end position="256"/>
    </location>
</feature>
<reference evidence="5 6" key="1">
    <citation type="journal article" date="2024" name="Nat. Commun.">
        <title>Phylogenomics reveals the evolutionary origins of lichenization in chlorophyte algae.</title>
        <authorList>
            <person name="Puginier C."/>
            <person name="Libourel C."/>
            <person name="Otte J."/>
            <person name="Skaloud P."/>
            <person name="Haon M."/>
            <person name="Grisel S."/>
            <person name="Petersen M."/>
            <person name="Berrin J.G."/>
            <person name="Delaux P.M."/>
            <person name="Dal Grande F."/>
            <person name="Keller J."/>
        </authorList>
    </citation>
    <scope>NUCLEOTIDE SEQUENCE [LARGE SCALE GENOMIC DNA]</scope>
    <source>
        <strain evidence="5 6">SAG 2036</strain>
    </source>
</reference>
<feature type="compositionally biased region" description="Low complexity" evidence="3">
    <location>
        <begin position="926"/>
        <end position="953"/>
    </location>
</feature>
<dbReference type="Gene3D" id="1.25.10.10">
    <property type="entry name" value="Leucine-rich Repeat Variant"/>
    <property type="match status" value="1"/>
</dbReference>
<accession>A0AAW1P303</accession>
<gene>
    <name evidence="5" type="ORF">WJX73_006290</name>
</gene>
<dbReference type="GO" id="GO:0010608">
    <property type="term" value="P:post-transcriptional regulation of gene expression"/>
    <property type="evidence" value="ECO:0007669"/>
    <property type="project" value="TreeGrafter"/>
</dbReference>
<dbReference type="PANTHER" id="PTHR12537:SF12">
    <property type="entry name" value="MATERNAL PROTEIN PUMILIO"/>
    <property type="match status" value="1"/>
</dbReference>
<evidence type="ECO:0000256" key="2">
    <source>
        <dbReference type="PROSITE-ProRule" id="PRU00317"/>
    </source>
</evidence>
<dbReference type="SUPFAM" id="SSF48371">
    <property type="entry name" value="ARM repeat"/>
    <property type="match status" value="1"/>
</dbReference>
<evidence type="ECO:0000313" key="5">
    <source>
        <dbReference type="EMBL" id="KAK9802574.1"/>
    </source>
</evidence>
<feature type="repeat" description="Pumilio" evidence="2">
    <location>
        <begin position="571"/>
        <end position="606"/>
    </location>
</feature>
<dbReference type="PANTHER" id="PTHR12537">
    <property type="entry name" value="RNA BINDING PROTEIN PUMILIO-RELATED"/>
    <property type="match status" value="1"/>
</dbReference>
<dbReference type="PROSITE" id="PS50303">
    <property type="entry name" value="PUM_HD"/>
    <property type="match status" value="1"/>
</dbReference>
<dbReference type="GO" id="GO:0005737">
    <property type="term" value="C:cytoplasm"/>
    <property type="evidence" value="ECO:0007669"/>
    <property type="project" value="TreeGrafter"/>
</dbReference>
<feature type="domain" description="PUM-HD" evidence="4">
    <location>
        <begin position="551"/>
        <end position="911"/>
    </location>
</feature>
<name>A0AAW1P303_9CHLO</name>
<dbReference type="AlphaFoldDB" id="A0AAW1P303"/>
<feature type="region of interest" description="Disordered" evidence="3">
    <location>
        <begin position="921"/>
        <end position="969"/>
    </location>
</feature>
<feature type="repeat" description="Pumilio" evidence="2">
    <location>
        <begin position="850"/>
        <end position="885"/>
    </location>
</feature>
<keyword evidence="6" id="KW-1185">Reference proteome</keyword>
<dbReference type="Proteomes" id="UP001465755">
    <property type="component" value="Unassembled WGS sequence"/>
</dbReference>
<dbReference type="Pfam" id="PF00806">
    <property type="entry name" value="PUF"/>
    <property type="match status" value="8"/>
</dbReference>
<feature type="repeat" description="Pumilio" evidence="2">
    <location>
        <begin position="805"/>
        <end position="840"/>
    </location>
</feature>
<feature type="compositionally biased region" description="Basic and acidic residues" evidence="3">
    <location>
        <begin position="222"/>
        <end position="238"/>
    </location>
</feature>
<feature type="repeat" description="Pumilio" evidence="2">
    <location>
        <begin position="643"/>
        <end position="678"/>
    </location>
</feature>
<dbReference type="InterPro" id="IPR016024">
    <property type="entry name" value="ARM-type_fold"/>
</dbReference>
<proteinExistence type="predicted"/>
<dbReference type="CDD" id="cd07920">
    <property type="entry name" value="Pumilio"/>
    <property type="match status" value="1"/>
</dbReference>
<evidence type="ECO:0000259" key="4">
    <source>
        <dbReference type="PROSITE" id="PS50303"/>
    </source>
</evidence>
<dbReference type="InterPro" id="IPR011989">
    <property type="entry name" value="ARM-like"/>
</dbReference>
<feature type="region of interest" description="Disordered" evidence="3">
    <location>
        <begin position="1"/>
        <end position="27"/>
    </location>
</feature>
<protein>
    <recommendedName>
        <fullName evidence="4">PUM-HD domain-containing protein</fullName>
    </recommendedName>
</protein>
<keyword evidence="1" id="KW-0677">Repeat</keyword>
<feature type="repeat" description="Pumilio" evidence="2">
    <location>
        <begin position="607"/>
        <end position="642"/>
    </location>
</feature>
<dbReference type="InterPro" id="IPR001313">
    <property type="entry name" value="Pumilio_RNA-bd_rpt"/>
</dbReference>
<organism evidence="5 6">
    <name type="scientific">Symbiochloris irregularis</name>
    <dbReference type="NCBI Taxonomy" id="706552"/>
    <lineage>
        <taxon>Eukaryota</taxon>
        <taxon>Viridiplantae</taxon>
        <taxon>Chlorophyta</taxon>
        <taxon>core chlorophytes</taxon>
        <taxon>Trebouxiophyceae</taxon>
        <taxon>Trebouxiales</taxon>
        <taxon>Trebouxiaceae</taxon>
        <taxon>Symbiochloris</taxon>
    </lineage>
</organism>
<feature type="region of interest" description="Disordered" evidence="3">
    <location>
        <begin position="73"/>
        <end position="120"/>
    </location>
</feature>
<dbReference type="InterPro" id="IPR033712">
    <property type="entry name" value="Pumilio_RNA-bd"/>
</dbReference>
<feature type="compositionally biased region" description="Polar residues" evidence="3">
    <location>
        <begin position="443"/>
        <end position="453"/>
    </location>
</feature>
<evidence type="ECO:0000256" key="3">
    <source>
        <dbReference type="SAM" id="MobiDB-lite"/>
    </source>
</evidence>
<dbReference type="SMART" id="SM00025">
    <property type="entry name" value="Pumilio"/>
    <property type="match status" value="8"/>
</dbReference>